<dbReference type="CDD" id="cd08023">
    <property type="entry name" value="GH16_laminarinase_like"/>
    <property type="match status" value="1"/>
</dbReference>
<gene>
    <name evidence="4" type="ORF">BZL30_4738</name>
</gene>
<dbReference type="Gene3D" id="2.60.120.200">
    <property type="match status" value="1"/>
</dbReference>
<feature type="region of interest" description="Disordered" evidence="2">
    <location>
        <begin position="1"/>
        <end position="36"/>
    </location>
</feature>
<proteinExistence type="inferred from homology"/>
<dbReference type="GO" id="GO:0004553">
    <property type="term" value="F:hydrolase activity, hydrolyzing O-glycosyl compounds"/>
    <property type="evidence" value="ECO:0007669"/>
    <property type="project" value="InterPro"/>
</dbReference>
<protein>
    <submittedName>
        <fullName evidence="4">Glycosyl hydrolases family protein 16</fullName>
    </submittedName>
</protein>
<dbReference type="InterPro" id="IPR000757">
    <property type="entry name" value="Beta-glucanase-like"/>
</dbReference>
<dbReference type="PANTHER" id="PTHR10963:SF55">
    <property type="entry name" value="GLYCOSIDE HYDROLASE FAMILY 16 PROTEIN"/>
    <property type="match status" value="1"/>
</dbReference>
<dbReference type="PANTHER" id="PTHR10963">
    <property type="entry name" value="GLYCOSYL HYDROLASE-RELATED"/>
    <property type="match status" value="1"/>
</dbReference>
<dbReference type="InterPro" id="IPR013320">
    <property type="entry name" value="ConA-like_dom_sf"/>
</dbReference>
<feature type="region of interest" description="Disordered" evidence="2">
    <location>
        <begin position="248"/>
        <end position="287"/>
    </location>
</feature>
<dbReference type="Proteomes" id="UP000189229">
    <property type="component" value="Unassembled WGS sequence"/>
</dbReference>
<organism evidence="4 5">
    <name type="scientific">Mycobacterium kansasii</name>
    <dbReference type="NCBI Taxonomy" id="1768"/>
    <lineage>
        <taxon>Bacteria</taxon>
        <taxon>Bacillati</taxon>
        <taxon>Actinomycetota</taxon>
        <taxon>Actinomycetes</taxon>
        <taxon>Mycobacteriales</taxon>
        <taxon>Mycobacteriaceae</taxon>
        <taxon>Mycobacterium</taxon>
    </lineage>
</organism>
<dbReference type="GO" id="GO:0005975">
    <property type="term" value="P:carbohydrate metabolic process"/>
    <property type="evidence" value="ECO:0007669"/>
    <property type="project" value="InterPro"/>
</dbReference>
<evidence type="ECO:0000256" key="2">
    <source>
        <dbReference type="SAM" id="MobiDB-lite"/>
    </source>
</evidence>
<comment type="caution">
    <text evidence="4">The sequence shown here is derived from an EMBL/GenBank/DDBJ whole genome shotgun (WGS) entry which is preliminary data.</text>
</comment>
<reference evidence="4 5" key="1">
    <citation type="submission" date="2017-02" db="EMBL/GenBank/DDBJ databases">
        <title>Complete genome sequences of Mycobacterium kansasii strains isolated from rhesus macaques.</title>
        <authorList>
            <person name="Panda A."/>
            <person name="Nagaraj S."/>
            <person name="Zhao X."/>
            <person name="Tettelin H."/>
            <person name="Detolla L.J."/>
        </authorList>
    </citation>
    <scope>NUCLEOTIDE SEQUENCE [LARGE SCALE GENOMIC DNA]</scope>
    <source>
        <strain evidence="4 5">11-3813</strain>
    </source>
</reference>
<dbReference type="PROSITE" id="PS51762">
    <property type="entry name" value="GH16_2"/>
    <property type="match status" value="1"/>
</dbReference>
<feature type="domain" description="GH16" evidence="3">
    <location>
        <begin position="4"/>
        <end position="259"/>
    </location>
</feature>
<evidence type="ECO:0000256" key="1">
    <source>
        <dbReference type="ARBA" id="ARBA00006865"/>
    </source>
</evidence>
<name>A0A1V3X432_MYCKA</name>
<evidence type="ECO:0000313" key="4">
    <source>
        <dbReference type="EMBL" id="OOK73895.1"/>
    </source>
</evidence>
<sequence length="336" mass="36779">MGRTPMPAAPAPNGQSTNYVFHDEFDGPAGSAPDSSKWTIARAREQMKDPTYWERPENVGQYRDDRQNVFLDGHSNLVIRAAKDGGTYYSGKLQSPWRGGIGHTWEARVKLDCLTAGCWPAWWLSNEDRGEIDILEWYGNGSWPSATTVHAKSNGSEWKTRNIALDSGWHTWRCQWDETGMRFWQDYVDGAQPYFTVAAHSLPDWPFNDPGYTVAPVLNLAVAGSGGGDPAGQLSSPDARRLGAGLVVTTSRPRGLSTGPGDPPAPAPRRRPRDAGPSPAQARCAASRGTNHVLAVAHPVPAHARIPALWSRRCGGSRRLWPYPPSRRAAAVPGRR</sequence>
<evidence type="ECO:0000313" key="5">
    <source>
        <dbReference type="Proteomes" id="UP000189229"/>
    </source>
</evidence>
<feature type="region of interest" description="Disordered" evidence="2">
    <location>
        <begin position="317"/>
        <end position="336"/>
    </location>
</feature>
<keyword evidence="4" id="KW-0378">Hydrolase</keyword>
<comment type="similarity">
    <text evidence="1">Belongs to the glycosyl hydrolase 16 family.</text>
</comment>
<accession>A0A1V3X432</accession>
<evidence type="ECO:0000259" key="3">
    <source>
        <dbReference type="PROSITE" id="PS51762"/>
    </source>
</evidence>
<dbReference type="EMBL" id="MVBM01000004">
    <property type="protein sequence ID" value="OOK73895.1"/>
    <property type="molecule type" value="Genomic_DNA"/>
</dbReference>
<dbReference type="InterPro" id="IPR050546">
    <property type="entry name" value="Glycosyl_Hydrlase_16"/>
</dbReference>
<dbReference type="AlphaFoldDB" id="A0A1V3X432"/>
<dbReference type="Pfam" id="PF00722">
    <property type="entry name" value="Glyco_hydro_16"/>
    <property type="match status" value="1"/>
</dbReference>
<dbReference type="SUPFAM" id="SSF49899">
    <property type="entry name" value="Concanavalin A-like lectins/glucanases"/>
    <property type="match status" value="1"/>
</dbReference>